<organism evidence="2 3">
    <name type="scientific">Pseudobythopirellula maris</name>
    <dbReference type="NCBI Taxonomy" id="2527991"/>
    <lineage>
        <taxon>Bacteria</taxon>
        <taxon>Pseudomonadati</taxon>
        <taxon>Planctomycetota</taxon>
        <taxon>Planctomycetia</taxon>
        <taxon>Pirellulales</taxon>
        <taxon>Lacipirellulaceae</taxon>
        <taxon>Pseudobythopirellula</taxon>
    </lineage>
</organism>
<dbReference type="PROSITE" id="PS00409">
    <property type="entry name" value="PROKAR_NTER_METHYL"/>
    <property type="match status" value="1"/>
</dbReference>
<keyword evidence="3" id="KW-1185">Reference proteome</keyword>
<protein>
    <submittedName>
        <fullName evidence="2">Type II secretion system protein G</fullName>
    </submittedName>
</protein>
<dbReference type="PANTHER" id="PTHR30093:SF2">
    <property type="entry name" value="TYPE II SECRETION SYSTEM PROTEIN H"/>
    <property type="match status" value="1"/>
</dbReference>
<evidence type="ECO:0000313" key="2">
    <source>
        <dbReference type="EMBL" id="TWT90514.1"/>
    </source>
</evidence>
<sequence length="338" mass="36592">MSKSTQRGFTLVELLVVIAIIGILVALLLPAVQSAREAARRSQCLNNCKQLGLAVHMYHDATKHLPPSRIDPNGRMTWAAVILPYMEAGNIADLMDINDVFDNQSQQFRFAPVATFLCPSRSHEPSLNYLDSEQIPNLVSPTGAPVTVTGSGSEKGIRGDYACISSTWRHAKGKYPEYLDGAIVQRKEVGDRFVDRLSLSKISDGTSNTLMLGENSNWMSLSVSIYNGDFNPGSILGTAAPTHVFSLFPGGTRGVPSDLRNSIQGGGIAQDKWQYQSDDCDPDASGGCRAWFGSDHVGIVNVTLCDGSSRSMKKDADLAFLEDFVTRAGEEVVNTSDL</sequence>
<dbReference type="Pfam" id="PF07963">
    <property type="entry name" value="N_methyl"/>
    <property type="match status" value="1"/>
</dbReference>
<evidence type="ECO:0000259" key="1">
    <source>
        <dbReference type="Pfam" id="PF07596"/>
    </source>
</evidence>
<dbReference type="InterPro" id="IPR011453">
    <property type="entry name" value="DUF1559"/>
</dbReference>
<evidence type="ECO:0000313" key="3">
    <source>
        <dbReference type="Proteomes" id="UP000315440"/>
    </source>
</evidence>
<feature type="domain" description="DUF1559" evidence="1">
    <location>
        <begin position="33"/>
        <end position="315"/>
    </location>
</feature>
<reference evidence="2 3" key="1">
    <citation type="submission" date="2019-02" db="EMBL/GenBank/DDBJ databases">
        <title>Deep-cultivation of Planctomycetes and their phenomic and genomic characterization uncovers novel biology.</title>
        <authorList>
            <person name="Wiegand S."/>
            <person name="Jogler M."/>
            <person name="Boedeker C."/>
            <person name="Pinto D."/>
            <person name="Vollmers J."/>
            <person name="Rivas-Marin E."/>
            <person name="Kohn T."/>
            <person name="Peeters S.H."/>
            <person name="Heuer A."/>
            <person name="Rast P."/>
            <person name="Oberbeckmann S."/>
            <person name="Bunk B."/>
            <person name="Jeske O."/>
            <person name="Meyerdierks A."/>
            <person name="Storesund J.E."/>
            <person name="Kallscheuer N."/>
            <person name="Luecker S."/>
            <person name="Lage O.M."/>
            <person name="Pohl T."/>
            <person name="Merkel B.J."/>
            <person name="Hornburger P."/>
            <person name="Mueller R.-W."/>
            <person name="Bruemmer F."/>
            <person name="Labrenz M."/>
            <person name="Spormann A.M."/>
            <person name="Op Den Camp H."/>
            <person name="Overmann J."/>
            <person name="Amann R."/>
            <person name="Jetten M.S.M."/>
            <person name="Mascher T."/>
            <person name="Medema M.H."/>
            <person name="Devos D.P."/>
            <person name="Kaster A.-K."/>
            <person name="Ovreas L."/>
            <person name="Rohde M."/>
            <person name="Galperin M.Y."/>
            <person name="Jogler C."/>
        </authorList>
    </citation>
    <scope>NUCLEOTIDE SEQUENCE [LARGE SCALE GENOMIC DNA]</scope>
    <source>
        <strain evidence="2 3">Mal64</strain>
    </source>
</reference>
<proteinExistence type="predicted"/>
<dbReference type="PANTHER" id="PTHR30093">
    <property type="entry name" value="GENERAL SECRETION PATHWAY PROTEIN G"/>
    <property type="match status" value="1"/>
</dbReference>
<dbReference type="AlphaFoldDB" id="A0A5C5ZSJ9"/>
<dbReference type="Proteomes" id="UP000315440">
    <property type="component" value="Unassembled WGS sequence"/>
</dbReference>
<dbReference type="OrthoDB" id="255848at2"/>
<name>A0A5C5ZSJ9_9BACT</name>
<dbReference type="EMBL" id="SJPQ01000001">
    <property type="protein sequence ID" value="TWT90514.1"/>
    <property type="molecule type" value="Genomic_DNA"/>
</dbReference>
<dbReference type="Pfam" id="PF07596">
    <property type="entry name" value="SBP_bac_10"/>
    <property type="match status" value="1"/>
</dbReference>
<dbReference type="RefSeq" id="WP_146397462.1">
    <property type="nucleotide sequence ID" value="NZ_SJPQ01000001.1"/>
</dbReference>
<dbReference type="InterPro" id="IPR045584">
    <property type="entry name" value="Pilin-like"/>
</dbReference>
<dbReference type="NCBIfam" id="TIGR04294">
    <property type="entry name" value="pre_pil_HX9DG"/>
    <property type="match status" value="1"/>
</dbReference>
<dbReference type="InterPro" id="IPR027558">
    <property type="entry name" value="Pre_pil_HX9DG_C"/>
</dbReference>
<dbReference type="Gene3D" id="3.30.700.10">
    <property type="entry name" value="Glycoprotein, Type 4 Pilin"/>
    <property type="match status" value="1"/>
</dbReference>
<comment type="caution">
    <text evidence="2">The sequence shown here is derived from an EMBL/GenBank/DDBJ whole genome shotgun (WGS) entry which is preliminary data.</text>
</comment>
<dbReference type="InterPro" id="IPR012902">
    <property type="entry name" value="N_methyl_site"/>
</dbReference>
<gene>
    <name evidence="2" type="primary">xcpT_9</name>
    <name evidence="2" type="ORF">Mal64_09050</name>
</gene>
<dbReference type="SUPFAM" id="SSF54523">
    <property type="entry name" value="Pili subunits"/>
    <property type="match status" value="1"/>
</dbReference>
<dbReference type="NCBIfam" id="TIGR02532">
    <property type="entry name" value="IV_pilin_GFxxxE"/>
    <property type="match status" value="1"/>
</dbReference>
<accession>A0A5C5ZSJ9</accession>